<dbReference type="InterPro" id="IPR006083">
    <property type="entry name" value="PRK/URK"/>
</dbReference>
<dbReference type="STRING" id="1036779.SAMN04515666_10222"/>
<protein>
    <submittedName>
        <fullName evidence="2">Panthothenate kinase</fullName>
    </submittedName>
</protein>
<reference evidence="3" key="1">
    <citation type="submission" date="2016-10" db="EMBL/GenBank/DDBJ databases">
        <authorList>
            <person name="Varghese N."/>
            <person name="Submissions S."/>
        </authorList>
    </citation>
    <scope>NUCLEOTIDE SEQUENCE [LARGE SCALE GENOMIC DNA]</scope>
    <source>
        <strain evidence="3">LMG 26383,CCUG 61248,R- 45681</strain>
    </source>
</reference>
<keyword evidence="3" id="KW-1185">Reference proteome</keyword>
<accession>A0A1H7JYN9</accession>
<keyword evidence="2" id="KW-0808">Transferase</keyword>
<dbReference type="NCBIfam" id="NF006746">
    <property type="entry name" value="PRK09270.1-5"/>
    <property type="match status" value="1"/>
</dbReference>
<name>A0A1H7JYN9_9HYPH</name>
<gene>
    <name evidence="2" type="ORF">SAMN04515666_10222</name>
</gene>
<dbReference type="AlphaFoldDB" id="A0A1H7JYN9"/>
<dbReference type="EMBL" id="FOAN01000002">
    <property type="protein sequence ID" value="SEK79602.1"/>
    <property type="molecule type" value="Genomic_DNA"/>
</dbReference>
<evidence type="ECO:0000313" key="3">
    <source>
        <dbReference type="Proteomes" id="UP000199664"/>
    </source>
</evidence>
<dbReference type="Pfam" id="PF00485">
    <property type="entry name" value="PRK"/>
    <property type="match status" value="1"/>
</dbReference>
<dbReference type="PANTHER" id="PTHR10285">
    <property type="entry name" value="URIDINE KINASE"/>
    <property type="match status" value="1"/>
</dbReference>
<dbReference type="GO" id="GO:0016301">
    <property type="term" value="F:kinase activity"/>
    <property type="evidence" value="ECO:0007669"/>
    <property type="project" value="UniProtKB-KW"/>
</dbReference>
<feature type="domain" description="Phosphoribulokinase/uridine kinase" evidence="1">
    <location>
        <begin position="52"/>
        <end position="211"/>
    </location>
</feature>
<dbReference type="Proteomes" id="UP000199664">
    <property type="component" value="Unassembled WGS sequence"/>
</dbReference>
<dbReference type="SUPFAM" id="SSF52540">
    <property type="entry name" value="P-loop containing nucleoside triphosphate hydrolases"/>
    <property type="match status" value="1"/>
</dbReference>
<dbReference type="GO" id="GO:0005524">
    <property type="term" value="F:ATP binding"/>
    <property type="evidence" value="ECO:0007669"/>
    <property type="project" value="InterPro"/>
</dbReference>
<proteinExistence type="predicted"/>
<dbReference type="Gene3D" id="3.40.50.300">
    <property type="entry name" value="P-loop containing nucleotide triphosphate hydrolases"/>
    <property type="match status" value="3"/>
</dbReference>
<evidence type="ECO:0000313" key="2">
    <source>
        <dbReference type="EMBL" id="SEK79602.1"/>
    </source>
</evidence>
<organism evidence="2 3">
    <name type="scientific">Bosea lupini</name>
    <dbReference type="NCBI Taxonomy" id="1036779"/>
    <lineage>
        <taxon>Bacteria</taxon>
        <taxon>Pseudomonadati</taxon>
        <taxon>Pseudomonadota</taxon>
        <taxon>Alphaproteobacteria</taxon>
        <taxon>Hyphomicrobiales</taxon>
        <taxon>Boseaceae</taxon>
        <taxon>Bosea</taxon>
    </lineage>
</organism>
<sequence>MPVHGAGVRLQTARTSPILRRGSGDSGLVTMQTAEDVAARIVERAGDRRRVVVGLAGAPGAGKSTLSERLLAALPAGEAALVPMDGFHFDNAVLDAMGLRQRKGAPETFDCAGLAATLRRIRSGEGDVAVPVFDRQADLARAGAAIIPADARFVLVEGNYLLVDRAPWSELAPLFELTIFIDVPIAELERRLLARWTDLGRSEEAARAWVEGNDLPNARLVVEGSRSADIIWKNGFATR</sequence>
<dbReference type="InterPro" id="IPR027417">
    <property type="entry name" value="P-loop_NTPase"/>
</dbReference>
<keyword evidence="2" id="KW-0418">Kinase</keyword>
<evidence type="ECO:0000259" key="1">
    <source>
        <dbReference type="Pfam" id="PF00485"/>
    </source>
</evidence>